<evidence type="ECO:0000256" key="2">
    <source>
        <dbReference type="SAM" id="SignalP"/>
    </source>
</evidence>
<dbReference type="InterPro" id="IPR050546">
    <property type="entry name" value="Glycosyl_Hydrlase_16"/>
</dbReference>
<feature type="chain" id="PRO_5046218099" description="GH16 domain-containing protein" evidence="2">
    <location>
        <begin position="23"/>
        <end position="300"/>
    </location>
</feature>
<dbReference type="PANTHER" id="PTHR10963:SF24">
    <property type="entry name" value="GLYCOSIDASE C21B10.07-RELATED"/>
    <property type="match status" value="1"/>
</dbReference>
<dbReference type="Gene3D" id="2.60.120.200">
    <property type="match status" value="1"/>
</dbReference>
<gene>
    <name evidence="4" type="ORF">GCM10009430_34510</name>
</gene>
<evidence type="ECO:0000313" key="5">
    <source>
        <dbReference type="Proteomes" id="UP001501758"/>
    </source>
</evidence>
<accession>A0ABN1J2P6</accession>
<dbReference type="InterPro" id="IPR000757">
    <property type="entry name" value="Beta-glucanase-like"/>
</dbReference>
<dbReference type="PROSITE" id="PS51257">
    <property type="entry name" value="PROKAR_LIPOPROTEIN"/>
    <property type="match status" value="1"/>
</dbReference>
<comment type="caution">
    <text evidence="4">The sequence shown here is derived from an EMBL/GenBank/DDBJ whole genome shotgun (WGS) entry which is preliminary data.</text>
</comment>
<sequence>MRTQINFLNFLLLLLFAFGCETEDELIEEGVNTTDATENAIEGKAGPWVRQFTDNFNSNGNLNKWQRTHNRTDYNSSICHYRNWNSEIASLDGRSCLCLQAYRVNSNRYESGHVKSYFDFHPGNNQEYRLRASIKLIAREGNNYKGFADTYGVWPAFWTVNETNWPTRGEIDIMEGYSFGNRADFGSNLFYGSNVGQNQLGTNATREYSVSEGWHTYEQRWINRNGNITVKIYVDGSLKANYTNSVDNDLRLQNFRDHNIILNLNIGSDARFGIFNNSQINVFWNTYMFVDYVRLDRRTI</sequence>
<name>A0ABN1J2P6_9FLAO</name>
<feature type="signal peptide" evidence="2">
    <location>
        <begin position="1"/>
        <end position="22"/>
    </location>
</feature>
<proteinExistence type="inferred from homology"/>
<comment type="similarity">
    <text evidence="1">Belongs to the glycosyl hydrolase 16 family.</text>
</comment>
<protein>
    <recommendedName>
        <fullName evidence="3">GH16 domain-containing protein</fullName>
    </recommendedName>
</protein>
<evidence type="ECO:0000313" key="4">
    <source>
        <dbReference type="EMBL" id="GAA0726952.1"/>
    </source>
</evidence>
<dbReference type="PANTHER" id="PTHR10963">
    <property type="entry name" value="GLYCOSYL HYDROLASE-RELATED"/>
    <property type="match status" value="1"/>
</dbReference>
<dbReference type="Pfam" id="PF26113">
    <property type="entry name" value="GH16_XgeA"/>
    <property type="match status" value="1"/>
</dbReference>
<dbReference type="Proteomes" id="UP001501758">
    <property type="component" value="Unassembled WGS sequence"/>
</dbReference>
<organism evidence="4 5">
    <name type="scientific">Aquimarina litoralis</name>
    <dbReference type="NCBI Taxonomy" id="584605"/>
    <lineage>
        <taxon>Bacteria</taxon>
        <taxon>Pseudomonadati</taxon>
        <taxon>Bacteroidota</taxon>
        <taxon>Flavobacteriia</taxon>
        <taxon>Flavobacteriales</taxon>
        <taxon>Flavobacteriaceae</taxon>
        <taxon>Aquimarina</taxon>
    </lineage>
</organism>
<evidence type="ECO:0000259" key="3">
    <source>
        <dbReference type="PROSITE" id="PS51762"/>
    </source>
</evidence>
<dbReference type="InterPro" id="IPR013320">
    <property type="entry name" value="ConA-like_dom_sf"/>
</dbReference>
<keyword evidence="2" id="KW-0732">Signal</keyword>
<dbReference type="EMBL" id="BAAAGE010000003">
    <property type="protein sequence ID" value="GAA0726952.1"/>
    <property type="molecule type" value="Genomic_DNA"/>
</dbReference>
<dbReference type="PROSITE" id="PS51762">
    <property type="entry name" value="GH16_2"/>
    <property type="match status" value="1"/>
</dbReference>
<feature type="domain" description="GH16" evidence="3">
    <location>
        <begin position="34"/>
        <end position="300"/>
    </location>
</feature>
<reference evidence="4 5" key="1">
    <citation type="journal article" date="2019" name="Int. J. Syst. Evol. Microbiol.">
        <title>The Global Catalogue of Microorganisms (GCM) 10K type strain sequencing project: providing services to taxonomists for standard genome sequencing and annotation.</title>
        <authorList>
            <consortium name="The Broad Institute Genomics Platform"/>
            <consortium name="The Broad Institute Genome Sequencing Center for Infectious Disease"/>
            <person name="Wu L."/>
            <person name="Ma J."/>
        </authorList>
    </citation>
    <scope>NUCLEOTIDE SEQUENCE [LARGE SCALE GENOMIC DNA]</scope>
    <source>
        <strain evidence="4 5">JCM 15974</strain>
    </source>
</reference>
<keyword evidence="5" id="KW-1185">Reference proteome</keyword>
<dbReference type="SUPFAM" id="SSF49899">
    <property type="entry name" value="Concanavalin A-like lectins/glucanases"/>
    <property type="match status" value="1"/>
</dbReference>
<dbReference type="RefSeq" id="WP_343913512.1">
    <property type="nucleotide sequence ID" value="NZ_BAAAGE010000003.1"/>
</dbReference>
<evidence type="ECO:0000256" key="1">
    <source>
        <dbReference type="ARBA" id="ARBA00006865"/>
    </source>
</evidence>